<reference evidence="1 2" key="1">
    <citation type="journal article" date="2009" name="PLoS ONE">
        <title>The complete genome of Teredinibacter turnerae T7901: an intracellular endosymbiont of marine wood-boring bivalves (shipworms).</title>
        <authorList>
            <person name="Yang J.C."/>
            <person name="Madupu R."/>
            <person name="Durkin A.S."/>
            <person name="Ekborg N.A."/>
            <person name="Pedamallu C.S."/>
            <person name="Hostetler J.B."/>
            <person name="Radune D."/>
            <person name="Toms B.S."/>
            <person name="Henrissat B."/>
            <person name="Coutinho P.M."/>
            <person name="Schwarz S."/>
            <person name="Field L."/>
            <person name="Trindade-Silva A.E."/>
            <person name="Soares C.A.G."/>
            <person name="Elshahawi S."/>
            <person name="Hanora A."/>
            <person name="Schmidt E.W."/>
            <person name="Haygood M.G."/>
            <person name="Posfai J."/>
            <person name="Benner J."/>
            <person name="Madinger C."/>
            <person name="Nove J."/>
            <person name="Anton B."/>
            <person name="Chaudhary K."/>
            <person name="Foster J."/>
            <person name="Holman A."/>
            <person name="Kumar S."/>
            <person name="Lessard P.A."/>
            <person name="Luyten Y.A."/>
            <person name="Slatko B."/>
            <person name="Wood N."/>
            <person name="Wu B."/>
            <person name="Teplitski M."/>
            <person name="Mougous J.D."/>
            <person name="Ward N."/>
            <person name="Eisen J.A."/>
            <person name="Badger J.H."/>
            <person name="Distel D.L."/>
        </authorList>
    </citation>
    <scope>NUCLEOTIDE SEQUENCE [LARGE SCALE GENOMIC DNA]</scope>
    <source>
        <strain evidence="2">ATCC 39867 / T7901</strain>
    </source>
</reference>
<protein>
    <submittedName>
        <fullName evidence="1">Uncharacterized protein</fullName>
    </submittedName>
</protein>
<proteinExistence type="predicted"/>
<dbReference type="HOGENOM" id="CLU_3277895_0_0_6"/>
<accession>C5BI68</accession>
<evidence type="ECO:0000313" key="2">
    <source>
        <dbReference type="Proteomes" id="UP000009080"/>
    </source>
</evidence>
<sequence>MFLVLGANYFSSVLRLWNYCNAIRLEDSLLFDVFDNFKTMC</sequence>
<dbReference type="EMBL" id="CP001614">
    <property type="protein sequence ID" value="ACR11350.1"/>
    <property type="molecule type" value="Genomic_DNA"/>
</dbReference>
<organism evidence="1 2">
    <name type="scientific">Teredinibacter turnerae (strain ATCC 39867 / T7901)</name>
    <dbReference type="NCBI Taxonomy" id="377629"/>
    <lineage>
        <taxon>Bacteria</taxon>
        <taxon>Pseudomonadati</taxon>
        <taxon>Pseudomonadota</taxon>
        <taxon>Gammaproteobacteria</taxon>
        <taxon>Cellvibrionales</taxon>
        <taxon>Cellvibrionaceae</taxon>
        <taxon>Teredinibacter</taxon>
    </lineage>
</organism>
<keyword evidence="2" id="KW-1185">Reference proteome</keyword>
<gene>
    <name evidence="1" type="ordered locus">TERTU_4243</name>
</gene>
<evidence type="ECO:0000313" key="1">
    <source>
        <dbReference type="EMBL" id="ACR11350.1"/>
    </source>
</evidence>
<dbReference type="AlphaFoldDB" id="C5BI68"/>
<dbReference type="Proteomes" id="UP000009080">
    <property type="component" value="Chromosome"/>
</dbReference>
<dbReference type="KEGG" id="ttu:TERTU_4243"/>
<dbReference type="STRING" id="377629.TERTU_4243"/>
<name>C5BI68_TERTT</name>